<dbReference type="Proteomes" id="UP000199533">
    <property type="component" value="Unassembled WGS sequence"/>
</dbReference>
<reference evidence="4" key="1">
    <citation type="submission" date="2016-10" db="EMBL/GenBank/DDBJ databases">
        <authorList>
            <person name="Varghese N."/>
            <person name="Submissions S."/>
        </authorList>
    </citation>
    <scope>NUCLEOTIDE SEQUENCE [LARGE SCALE GENOMIC DNA]</scope>
    <source>
        <strain evidence="4">Nm69</strain>
    </source>
</reference>
<organism evidence="3 4">
    <name type="scientific">Nitrosomonas aestuarii</name>
    <dbReference type="NCBI Taxonomy" id="52441"/>
    <lineage>
        <taxon>Bacteria</taxon>
        <taxon>Pseudomonadati</taxon>
        <taxon>Pseudomonadota</taxon>
        <taxon>Betaproteobacteria</taxon>
        <taxon>Nitrosomonadales</taxon>
        <taxon>Nitrosomonadaceae</taxon>
        <taxon>Nitrosomonas</taxon>
    </lineage>
</organism>
<evidence type="ECO:0000259" key="2">
    <source>
        <dbReference type="Pfam" id="PF14252"/>
    </source>
</evidence>
<evidence type="ECO:0008006" key="5">
    <source>
        <dbReference type="Google" id="ProtNLM"/>
    </source>
</evidence>
<evidence type="ECO:0000313" key="4">
    <source>
        <dbReference type="Proteomes" id="UP000199533"/>
    </source>
</evidence>
<dbReference type="SUPFAM" id="SSF51120">
    <property type="entry name" value="beta-Roll"/>
    <property type="match status" value="1"/>
</dbReference>
<accession>A0A1I3ZIU4</accession>
<dbReference type="Gene3D" id="2.150.10.10">
    <property type="entry name" value="Serralysin-like metalloprotease, C-terminal"/>
    <property type="match status" value="1"/>
</dbReference>
<protein>
    <recommendedName>
        <fullName evidence="5">DUF4347 domain-containing protein</fullName>
    </recommendedName>
</protein>
<dbReference type="InterPro" id="IPR018511">
    <property type="entry name" value="Hemolysin-typ_Ca-bd_CS"/>
</dbReference>
<dbReference type="InterPro" id="IPR011049">
    <property type="entry name" value="Serralysin-like_metalloprot_C"/>
</dbReference>
<dbReference type="STRING" id="52441.SAMN05216302_1006114"/>
<keyword evidence="4" id="KW-1185">Reference proteome</keyword>
<dbReference type="InterPro" id="IPR025282">
    <property type="entry name" value="DUF4214"/>
</dbReference>
<dbReference type="OrthoDB" id="6091599at2"/>
<evidence type="ECO:0000313" key="3">
    <source>
        <dbReference type="EMBL" id="SFK43952.1"/>
    </source>
</evidence>
<dbReference type="PROSITE" id="PS00330">
    <property type="entry name" value="HEMOLYSIN_CALCIUM"/>
    <property type="match status" value="2"/>
</dbReference>
<dbReference type="InterPro" id="IPR025592">
    <property type="entry name" value="DUF4347"/>
</dbReference>
<feature type="domain" description="DUF4347" evidence="2">
    <location>
        <begin position="29"/>
        <end position="192"/>
    </location>
</feature>
<dbReference type="Pfam" id="PF13946">
    <property type="entry name" value="DUF4214"/>
    <property type="match status" value="1"/>
</dbReference>
<gene>
    <name evidence="3" type="ORF">SAMN05216302_1006114</name>
</gene>
<dbReference type="GO" id="GO:0005509">
    <property type="term" value="F:calcium ion binding"/>
    <property type="evidence" value="ECO:0007669"/>
    <property type="project" value="InterPro"/>
</dbReference>
<proteinExistence type="predicted"/>
<dbReference type="InterPro" id="IPR001343">
    <property type="entry name" value="Hemolysn_Ca-bd"/>
</dbReference>
<dbReference type="PRINTS" id="PR00313">
    <property type="entry name" value="CABNDNGRPT"/>
</dbReference>
<feature type="domain" description="DUF4214" evidence="1">
    <location>
        <begin position="1252"/>
        <end position="1306"/>
    </location>
</feature>
<dbReference type="Pfam" id="PF14252">
    <property type="entry name" value="DUF4347"/>
    <property type="match status" value="1"/>
</dbReference>
<dbReference type="Pfam" id="PF00353">
    <property type="entry name" value="HemolysinCabind"/>
    <property type="match status" value="2"/>
</dbReference>
<dbReference type="EMBL" id="FOSP01000006">
    <property type="protein sequence ID" value="SFK43952.1"/>
    <property type="molecule type" value="Genomic_DNA"/>
</dbReference>
<sequence length="1318" mass="138396">MIFSDITLTDKRISDNDHACHNQLQPNEIVIIDQGIKDYPILRDNLRSDLIVHILNSKHDGVVQLTNILRQYTNLNAVHIFAHGREGYLSLGDSILSNETIAQYQNALFSWQAAFSGSADILVYGCEVAKGAAGEMFIQQLAAHTNVNIAASRNLTGNRKLNGDWELGYRVGSISSQLPFNADITDSYPSVLTLEGFTGFVHDTHRAPSFAFNGFTYAINDPSPASSDLREMVFGGDPYLELGGGFGTTIFSITRTDGSEFSLSSLTIRDQFFLGDTYSVSGWRDGVKVTANRNHTLTGSDANTNSFSGASDIGFQNIDRIEFSGNDIGFSLEDWTFGAAVGSPTITSATYNAATNSLVVTGANMTATAGAVNDINVSKLTLTGQGNTTYTLTSSNVEIDSATQFTVGLNTTDQINVEGLLNKNGTSAVDATTFNIAVADDWNPSQTGNADLTGNAVTVSNVQTPTITSATYNANTGSLAITGTNLVKASGAANDITASKFTLTGEGGATYTLTDSANVEITSATAFTLTLSATDRAAVNQILNKNGTTSSDISTYNLAAAEDWAAGADAAVVVADLTGNAITVSNVAVPAITSATYDASTGALAVTGTGFLASNGAANDIIASKFTLTGEGGATYTLTDSANVEITSATAFTLTLSATDRAAVNQILNKNGTTSTDATTYNLAAAEDWAAGADVAVNVVDMTGNGITATIPAPSSGGGGTPSTPPPTKPAITVTTKVIDGVTASIQSEADNSVTINVPVVESTRTEDHKTLSDMHADISVLINAREKPILTVSLPTGVGLAINGQSKPMHTQDALVDLIQRIEQKTATDSDEQLKMTMHGKNFISSLSENDVISIQTITPTIDTYQIPGLPIIITGSNISGDGKQALIVDATNLPTGTIVQLDNVAFAAIIGAVRVVGGAGENFVMGNDANQFIVLGADDDILLGGGGDDTIGSLGGNDKVSGDAGNDKIFGGAGHDILTGGTGDDVLNGGIGFDTAVQTGQLSDYQIQVSRDHITLTKNNGEKYTLTDIELVQFEQGGSLAIAHSVAEAAAHHLVRTWLGRDLTSAEGNAVQGWVGADTDNIVNAFLHLPEAVDLREKTAEELLVGLDENPNIIQMDIVRNLIGGNGNDRGYLPLGLAFNVDGGGGHDVLQITGNRTNVHLEQVSDALEITRLQDGAMLSLRNIEMISFDSGENVLLAHNQTESILGRLFQTFFNRDATIDEWQLGREAIASKMNSNVILDWFQSNANLRDLNDANYIQILYNQTLGRQATESEFAHYQTQLGSGDISREWLAVDIANSGEAISTIGSVLLLEGGI</sequence>
<name>A0A1I3ZIU4_9PROT</name>
<dbReference type="RefSeq" id="WP_090697970.1">
    <property type="nucleotide sequence ID" value="NZ_FOSP01000006.1"/>
</dbReference>
<evidence type="ECO:0000259" key="1">
    <source>
        <dbReference type="Pfam" id="PF13946"/>
    </source>
</evidence>